<reference evidence="3" key="1">
    <citation type="journal article" date="2021" name="PeerJ">
        <title>Extensive microbial diversity within the chicken gut microbiome revealed by metagenomics and culture.</title>
        <authorList>
            <person name="Gilroy R."/>
            <person name="Ravi A."/>
            <person name="Getino M."/>
            <person name="Pursley I."/>
            <person name="Horton D.L."/>
            <person name="Alikhan N.F."/>
            <person name="Baker D."/>
            <person name="Gharbi K."/>
            <person name="Hall N."/>
            <person name="Watson M."/>
            <person name="Adriaenssens E.M."/>
            <person name="Foster-Nyarko E."/>
            <person name="Jarju S."/>
            <person name="Secka A."/>
            <person name="Antonio M."/>
            <person name="Oren A."/>
            <person name="Chaudhuri R.R."/>
            <person name="La Ragione R."/>
            <person name="Hildebrand F."/>
            <person name="Pallen M.J."/>
        </authorList>
    </citation>
    <scope>NUCLEOTIDE SEQUENCE</scope>
    <source>
        <strain evidence="3">ChiHecec2B26-12326</strain>
    </source>
</reference>
<dbReference type="EMBL" id="DXEN01000010">
    <property type="protein sequence ID" value="HIX85278.1"/>
    <property type="molecule type" value="Genomic_DNA"/>
</dbReference>
<dbReference type="PROSITE" id="PS51704">
    <property type="entry name" value="GP_PDE"/>
    <property type="match status" value="1"/>
</dbReference>
<dbReference type="InterPro" id="IPR017946">
    <property type="entry name" value="PLC-like_Pdiesterase_TIM-brl"/>
</dbReference>
<dbReference type="SUPFAM" id="SSF51695">
    <property type="entry name" value="PLC-like phosphodiesterases"/>
    <property type="match status" value="1"/>
</dbReference>
<feature type="chain" id="PRO_5039708896" evidence="1">
    <location>
        <begin position="21"/>
        <end position="258"/>
    </location>
</feature>
<keyword evidence="1" id="KW-0732">Signal</keyword>
<organism evidence="3 4">
    <name type="scientific">Candidatus Parabacteroides intestinigallinarum</name>
    <dbReference type="NCBI Taxonomy" id="2838722"/>
    <lineage>
        <taxon>Bacteria</taxon>
        <taxon>Pseudomonadati</taxon>
        <taxon>Bacteroidota</taxon>
        <taxon>Bacteroidia</taxon>
        <taxon>Bacteroidales</taxon>
        <taxon>Tannerellaceae</taxon>
        <taxon>Parabacteroides</taxon>
    </lineage>
</organism>
<name>A0A9D1XPP6_9BACT</name>
<feature type="domain" description="GP-PDE" evidence="2">
    <location>
        <begin position="26"/>
        <end position="255"/>
    </location>
</feature>
<dbReference type="PANTHER" id="PTHR46211:SF1">
    <property type="entry name" value="GLYCEROPHOSPHODIESTER PHOSPHODIESTERASE, CYTOPLASMIC"/>
    <property type="match status" value="1"/>
</dbReference>
<evidence type="ECO:0000259" key="2">
    <source>
        <dbReference type="PROSITE" id="PS51704"/>
    </source>
</evidence>
<dbReference type="GO" id="GO:0006629">
    <property type="term" value="P:lipid metabolic process"/>
    <property type="evidence" value="ECO:0007669"/>
    <property type="project" value="InterPro"/>
</dbReference>
<gene>
    <name evidence="3" type="ORF">H9848_01550</name>
</gene>
<dbReference type="AlphaFoldDB" id="A0A9D1XPP6"/>
<sequence length="258" mass="29339">MRTIQLHLLLLGWLLALSCARPVEKPKVIAHRGYWQCEGSAQNSIASLVKAHEIGCYGSEFDVHLTADDVPVVCHEVEIRKGVFIPQVPYDSIKDIRLPNGETLPTLDQYLEKGKELEGLQLIYELKTDAAPERNRQAARVAVETVRKHGMEKRVEFITFNLEAAKELRRLAPDMPVYYLSGDLIPLQVKEFGFTGINYYYKVMLERPEWFEEAHALGLKTNVWTVDDAEEIREIARLGTDFLSTDIPEEAMAIIADL</sequence>
<dbReference type="PROSITE" id="PS51257">
    <property type="entry name" value="PROKAR_LIPOPROTEIN"/>
    <property type="match status" value="1"/>
</dbReference>
<dbReference type="Gene3D" id="3.20.20.190">
    <property type="entry name" value="Phosphatidylinositol (PI) phosphodiesterase"/>
    <property type="match status" value="1"/>
</dbReference>
<accession>A0A9D1XPP6</accession>
<reference evidence="3" key="2">
    <citation type="submission" date="2021-04" db="EMBL/GenBank/DDBJ databases">
        <authorList>
            <person name="Gilroy R."/>
        </authorList>
    </citation>
    <scope>NUCLEOTIDE SEQUENCE</scope>
    <source>
        <strain evidence="3">ChiHecec2B26-12326</strain>
    </source>
</reference>
<protein>
    <submittedName>
        <fullName evidence="3">Glycerophosphodiester phosphodiesterase</fullName>
    </submittedName>
</protein>
<dbReference type="Proteomes" id="UP000823847">
    <property type="component" value="Unassembled WGS sequence"/>
</dbReference>
<dbReference type="GO" id="GO:0008081">
    <property type="term" value="F:phosphoric diester hydrolase activity"/>
    <property type="evidence" value="ECO:0007669"/>
    <property type="project" value="InterPro"/>
</dbReference>
<evidence type="ECO:0000313" key="3">
    <source>
        <dbReference type="EMBL" id="HIX85278.1"/>
    </source>
</evidence>
<comment type="caution">
    <text evidence="3">The sequence shown here is derived from an EMBL/GenBank/DDBJ whole genome shotgun (WGS) entry which is preliminary data.</text>
</comment>
<evidence type="ECO:0000256" key="1">
    <source>
        <dbReference type="SAM" id="SignalP"/>
    </source>
</evidence>
<proteinExistence type="predicted"/>
<dbReference type="InterPro" id="IPR030395">
    <property type="entry name" value="GP_PDE_dom"/>
</dbReference>
<evidence type="ECO:0000313" key="4">
    <source>
        <dbReference type="Proteomes" id="UP000823847"/>
    </source>
</evidence>
<dbReference type="PANTHER" id="PTHR46211">
    <property type="entry name" value="GLYCEROPHOSPHORYL DIESTER PHOSPHODIESTERASE"/>
    <property type="match status" value="1"/>
</dbReference>
<dbReference type="Pfam" id="PF03009">
    <property type="entry name" value="GDPD"/>
    <property type="match status" value="1"/>
</dbReference>
<feature type="signal peptide" evidence="1">
    <location>
        <begin position="1"/>
        <end position="20"/>
    </location>
</feature>